<dbReference type="AlphaFoldDB" id="A0AAD7D219"/>
<accession>A0AAD7D219</accession>
<organism evidence="1 2">
    <name type="scientific">Mycena rosella</name>
    <name type="common">Pink bonnet</name>
    <name type="synonym">Agaricus rosellus</name>
    <dbReference type="NCBI Taxonomy" id="1033263"/>
    <lineage>
        <taxon>Eukaryota</taxon>
        <taxon>Fungi</taxon>
        <taxon>Dikarya</taxon>
        <taxon>Basidiomycota</taxon>
        <taxon>Agaricomycotina</taxon>
        <taxon>Agaricomycetes</taxon>
        <taxon>Agaricomycetidae</taxon>
        <taxon>Agaricales</taxon>
        <taxon>Marasmiineae</taxon>
        <taxon>Mycenaceae</taxon>
        <taxon>Mycena</taxon>
    </lineage>
</organism>
<protein>
    <submittedName>
        <fullName evidence="1">Uncharacterized protein</fullName>
    </submittedName>
</protein>
<name>A0AAD7D219_MYCRO</name>
<dbReference type="Proteomes" id="UP001221757">
    <property type="component" value="Unassembled WGS sequence"/>
</dbReference>
<keyword evidence="2" id="KW-1185">Reference proteome</keyword>
<comment type="caution">
    <text evidence="1">The sequence shown here is derived from an EMBL/GenBank/DDBJ whole genome shotgun (WGS) entry which is preliminary data.</text>
</comment>
<proteinExistence type="predicted"/>
<evidence type="ECO:0000313" key="2">
    <source>
        <dbReference type="Proteomes" id="UP001221757"/>
    </source>
</evidence>
<reference evidence="1" key="1">
    <citation type="submission" date="2023-03" db="EMBL/GenBank/DDBJ databases">
        <title>Massive genome expansion in bonnet fungi (Mycena s.s.) driven by repeated elements and novel gene families across ecological guilds.</title>
        <authorList>
            <consortium name="Lawrence Berkeley National Laboratory"/>
            <person name="Harder C.B."/>
            <person name="Miyauchi S."/>
            <person name="Viragh M."/>
            <person name="Kuo A."/>
            <person name="Thoen E."/>
            <person name="Andreopoulos B."/>
            <person name="Lu D."/>
            <person name="Skrede I."/>
            <person name="Drula E."/>
            <person name="Henrissat B."/>
            <person name="Morin E."/>
            <person name="Kohler A."/>
            <person name="Barry K."/>
            <person name="LaButti K."/>
            <person name="Morin E."/>
            <person name="Salamov A."/>
            <person name="Lipzen A."/>
            <person name="Mereny Z."/>
            <person name="Hegedus B."/>
            <person name="Baldrian P."/>
            <person name="Stursova M."/>
            <person name="Weitz H."/>
            <person name="Taylor A."/>
            <person name="Grigoriev I.V."/>
            <person name="Nagy L.G."/>
            <person name="Martin F."/>
            <person name="Kauserud H."/>
        </authorList>
    </citation>
    <scope>NUCLEOTIDE SEQUENCE</scope>
    <source>
        <strain evidence="1">CBHHK067</strain>
    </source>
</reference>
<dbReference type="EMBL" id="JARKIE010000151">
    <property type="protein sequence ID" value="KAJ7675229.1"/>
    <property type="molecule type" value="Genomic_DNA"/>
</dbReference>
<evidence type="ECO:0000313" key="1">
    <source>
        <dbReference type="EMBL" id="KAJ7675229.1"/>
    </source>
</evidence>
<gene>
    <name evidence="1" type="ORF">B0H17DRAFT_1140430</name>
</gene>
<sequence length="123" mass="13271">MPQPQDWLMPLAAMTVTHTHGDACGFAVVAHARRVDVSLHCQSRGSCPEERLPATHAPLSPEFRPRLQCTCLPASQIPPPKRPCPKQQHRVSACMMYPDDAADARPAGCGSAGTDRVNVAFST</sequence>